<reference evidence="1 2" key="1">
    <citation type="submission" date="2022-10" db="EMBL/GenBank/DDBJ databases">
        <title>The complete genomes of actinobacterial strains from the NBC collection.</title>
        <authorList>
            <person name="Joergensen T.S."/>
            <person name="Alvarez Arevalo M."/>
            <person name="Sterndorff E.B."/>
            <person name="Faurdal D."/>
            <person name="Vuksanovic O."/>
            <person name="Mourched A.-S."/>
            <person name="Charusanti P."/>
            <person name="Shaw S."/>
            <person name="Blin K."/>
            <person name="Weber T."/>
        </authorList>
    </citation>
    <scope>NUCLEOTIDE SEQUENCE [LARGE SCALE GENOMIC DNA]</scope>
    <source>
        <strain evidence="1 2">NBC 01792</strain>
    </source>
</reference>
<dbReference type="RefSeq" id="WP_249639486.1">
    <property type="nucleotide sequence ID" value="NZ_CP109083.1"/>
</dbReference>
<accession>A0ABZ1EXX8</accession>
<sequence length="56" mass="6137">MTSLPARRGETPDGGRPLVIFIDEAAAVLVAPRPLPLPFPTRLVRRDLSNGTKEDR</sequence>
<name>A0ABZ1EXX8_9ACTN</name>
<dbReference type="Proteomes" id="UP001356428">
    <property type="component" value="Chromosome"/>
</dbReference>
<evidence type="ECO:0000313" key="2">
    <source>
        <dbReference type="Proteomes" id="UP001356428"/>
    </source>
</evidence>
<dbReference type="EMBL" id="CP109083">
    <property type="protein sequence ID" value="WSB09011.1"/>
    <property type="molecule type" value="Genomic_DNA"/>
</dbReference>
<protein>
    <submittedName>
        <fullName evidence="1">Uncharacterized protein</fullName>
    </submittedName>
</protein>
<organism evidence="1 2">
    <name type="scientific">Streptomyces cyaneofuscatus</name>
    <dbReference type="NCBI Taxonomy" id="66883"/>
    <lineage>
        <taxon>Bacteria</taxon>
        <taxon>Bacillati</taxon>
        <taxon>Actinomycetota</taxon>
        <taxon>Actinomycetes</taxon>
        <taxon>Kitasatosporales</taxon>
        <taxon>Streptomycetaceae</taxon>
        <taxon>Streptomyces</taxon>
    </lineage>
</organism>
<evidence type="ECO:0000313" key="1">
    <source>
        <dbReference type="EMBL" id="WSB09011.1"/>
    </source>
</evidence>
<gene>
    <name evidence="1" type="ORF">OG849_18025</name>
</gene>
<keyword evidence="2" id="KW-1185">Reference proteome</keyword>
<proteinExistence type="predicted"/>